<evidence type="ECO:0000313" key="3">
    <source>
        <dbReference type="Proteomes" id="UP000233597"/>
    </source>
</evidence>
<sequence>MTPDQEMLDAASGIIDLCRRHGEKLATAESCTGGLIGGCLTAVDGSSSVVDGGFITYSNEAKMAMLAVPGDMLAKFGAVSEPVARAMAEGALRHSPLASITVAVTGIAGPGGGSAEKPVGLVHFGCAASNRPTLHQSHIFKGDRHEVRRQTILCAFALIREMLARTEPQPL</sequence>
<gene>
    <name evidence="2" type="ORF">COO20_19570</name>
</gene>
<dbReference type="InterPro" id="IPR036653">
    <property type="entry name" value="CinA-like_C"/>
</dbReference>
<feature type="domain" description="CinA C-terminal" evidence="1">
    <location>
        <begin position="12"/>
        <end position="163"/>
    </location>
</feature>
<dbReference type="Gene3D" id="3.90.950.20">
    <property type="entry name" value="CinA-like"/>
    <property type="match status" value="1"/>
</dbReference>
<evidence type="ECO:0000259" key="1">
    <source>
        <dbReference type="Pfam" id="PF02464"/>
    </source>
</evidence>
<dbReference type="Proteomes" id="UP000233597">
    <property type="component" value="Unassembled WGS sequence"/>
</dbReference>
<dbReference type="RefSeq" id="WP_101269662.1">
    <property type="nucleotide sequence ID" value="NZ_NWTK01000015.1"/>
</dbReference>
<protein>
    <submittedName>
        <fullName evidence="2">Damage-inducible protein CinA</fullName>
    </submittedName>
</protein>
<comment type="caution">
    <text evidence="2">The sequence shown here is derived from an EMBL/GenBank/DDBJ whole genome shotgun (WGS) entry which is preliminary data.</text>
</comment>
<proteinExistence type="predicted"/>
<reference evidence="2 3" key="1">
    <citation type="submission" date="2017-09" db="EMBL/GenBank/DDBJ databases">
        <title>Biodiversity and function of Thalassospira species in the particle-attached aromatic-hydrocarbon-degrading consortia from the surface seawater of the South China Sea.</title>
        <authorList>
            <person name="Dong C."/>
            <person name="Liu R."/>
            <person name="Shao Z."/>
        </authorList>
    </citation>
    <scope>NUCLEOTIDE SEQUENCE [LARGE SCALE GENOMIC DNA]</scope>
    <source>
        <strain evidence="2 3">CSC1P2</strain>
    </source>
</reference>
<dbReference type="InterPro" id="IPR008136">
    <property type="entry name" value="CinA_C"/>
</dbReference>
<dbReference type="NCBIfam" id="TIGR00199">
    <property type="entry name" value="PncC_domain"/>
    <property type="match status" value="1"/>
</dbReference>
<accession>A0A2N3KJ83</accession>
<dbReference type="AlphaFoldDB" id="A0A2N3KJ83"/>
<evidence type="ECO:0000313" key="2">
    <source>
        <dbReference type="EMBL" id="PKR50647.1"/>
    </source>
</evidence>
<dbReference type="OrthoDB" id="9801454at2"/>
<dbReference type="Pfam" id="PF02464">
    <property type="entry name" value="CinA"/>
    <property type="match status" value="1"/>
</dbReference>
<name>A0A2N3KJ83_9PROT</name>
<dbReference type="EMBL" id="NWTK01000015">
    <property type="protein sequence ID" value="PKR50647.1"/>
    <property type="molecule type" value="Genomic_DNA"/>
</dbReference>
<dbReference type="SUPFAM" id="SSF142433">
    <property type="entry name" value="CinA-like"/>
    <property type="match status" value="1"/>
</dbReference>
<organism evidence="2 3">
    <name type="scientific">Thalassospira marina</name>
    <dbReference type="NCBI Taxonomy" id="2048283"/>
    <lineage>
        <taxon>Bacteria</taxon>
        <taxon>Pseudomonadati</taxon>
        <taxon>Pseudomonadota</taxon>
        <taxon>Alphaproteobacteria</taxon>
        <taxon>Rhodospirillales</taxon>
        <taxon>Thalassospiraceae</taxon>
        <taxon>Thalassospira</taxon>
    </lineage>
</organism>